<comment type="caution">
    <text evidence="6">The sequence shown here is derived from an EMBL/GenBank/DDBJ whole genome shotgun (WGS) entry which is preliminary data.</text>
</comment>
<dbReference type="InterPro" id="IPR027303">
    <property type="entry name" value="Gln_synth_gly_rich_site"/>
</dbReference>
<dbReference type="Proteomes" id="UP000179243">
    <property type="component" value="Unassembled WGS sequence"/>
</dbReference>
<feature type="domain" description="GS beta-grasp" evidence="4">
    <location>
        <begin position="85"/>
        <end position="178"/>
    </location>
</feature>
<accession>A0A1F7F4N9</accession>
<dbReference type="SUPFAM" id="SSF55931">
    <property type="entry name" value="Glutamine synthetase/guanido kinase"/>
    <property type="match status" value="1"/>
</dbReference>
<dbReference type="Gene3D" id="3.30.590.10">
    <property type="entry name" value="Glutamine synthetase/guanido kinase, catalytic domain"/>
    <property type="match status" value="1"/>
</dbReference>
<proteinExistence type="inferred from homology"/>
<dbReference type="InterPro" id="IPR052725">
    <property type="entry name" value="GS_Type-3"/>
</dbReference>
<evidence type="ECO:0000313" key="6">
    <source>
        <dbReference type="EMBL" id="OGK01601.1"/>
    </source>
</evidence>
<sequence>MENPRLKAVVGLAERKALKTIENKGPFSEKYGVNTFNDEMMRKYLPKQAYDKLRATIDTGESLDPDLADSVAHGIKEWALSKGATHFSHWFQPMTELTAEKHDAFIRHIDKDKVIERFSGRELAQGEPDASSFPSGGLRATFEARGYTIWDPGTPSFIIESPNGTTLCIPSVFISYSGESLDKKAPLLRSGKIIEKAAIRVLGLFGNKSKRVKTTLGAEQEYFLIDRSLYNLRPDLVLTGRTLFGARPPKGQQLEDHYFGSIKERVLSYMMEVEDELIRLGIPVKTRHNEVAPNQFEIAPIFEDSSIASDHNQIAMEVMRKVATKHGLVLLLHEKPFAGINGSGKHNNWSMVDEFGNNLLEPSQTPHENLQFLVCLLAVVRALKRYGHILRASVASAGNDHRLGANEAPPAIMSVFLGTGIMDVLDTIENDTSVSKSKSSVIDLGLENLPKIAKDTTDRNRTSPFAFTGNKFEFRAVGSSASCSTPNLVINVMVAESLDTLANRIEAKMREGSDLKKAVLSILRETITEVRPVIFNGDNYSSDWHKEADKRGLYNDRNTPAALKHIVGKDSIDLFTKYKVFTEAELHSRYHIHTEAYVKTVDIEAQLVREMALNTIIPTAITYAGSFADGLAKLAALKGVNAKALEEQTDLVNKLIVGIAGIKKEVEKLETELDAVRALENEQTKAESLCNKVIPIMSKVREHADILELMVDDSLWPLPKYREMLFLL</sequence>
<gene>
    <name evidence="6" type="ORF">A2519_06035</name>
</gene>
<reference evidence="6 7" key="1">
    <citation type="journal article" date="2016" name="Nat. Commun.">
        <title>Thousands of microbial genomes shed light on interconnected biogeochemical processes in an aquifer system.</title>
        <authorList>
            <person name="Anantharaman K."/>
            <person name="Brown C.T."/>
            <person name="Hug L.A."/>
            <person name="Sharon I."/>
            <person name="Castelle C.J."/>
            <person name="Probst A.J."/>
            <person name="Thomas B.C."/>
            <person name="Singh A."/>
            <person name="Wilkins M.J."/>
            <person name="Karaoz U."/>
            <person name="Brodie E.L."/>
            <person name="Williams K.H."/>
            <person name="Hubbard S.S."/>
            <person name="Banfield J.F."/>
        </authorList>
    </citation>
    <scope>NUCLEOTIDE SEQUENCE [LARGE SCALE GENOMIC DNA]</scope>
</reference>
<dbReference type="PANTHER" id="PTHR42974">
    <property type="entry name" value="GLUTAMINE SYNTHETASE"/>
    <property type="match status" value="1"/>
</dbReference>
<dbReference type="GO" id="GO:0006542">
    <property type="term" value="P:glutamine biosynthetic process"/>
    <property type="evidence" value="ECO:0007669"/>
    <property type="project" value="InterPro"/>
</dbReference>
<protein>
    <submittedName>
        <fullName evidence="6">Glutamine synthetase</fullName>
    </submittedName>
</protein>
<evidence type="ECO:0000313" key="7">
    <source>
        <dbReference type="Proteomes" id="UP000179243"/>
    </source>
</evidence>
<dbReference type="SMART" id="SM01230">
    <property type="entry name" value="Gln-synt_C"/>
    <property type="match status" value="1"/>
</dbReference>
<name>A0A1F7F4N9_UNCRA</name>
<dbReference type="PROSITE" id="PS51986">
    <property type="entry name" value="GS_BETA_GRASP"/>
    <property type="match status" value="1"/>
</dbReference>
<dbReference type="AlphaFoldDB" id="A0A1F7F4N9"/>
<evidence type="ECO:0000259" key="5">
    <source>
        <dbReference type="PROSITE" id="PS51987"/>
    </source>
</evidence>
<dbReference type="PROSITE" id="PS00181">
    <property type="entry name" value="GLNA_ATP"/>
    <property type="match status" value="1"/>
</dbReference>
<evidence type="ECO:0000256" key="3">
    <source>
        <dbReference type="SAM" id="Coils"/>
    </source>
</evidence>
<dbReference type="InterPro" id="IPR040577">
    <property type="entry name" value="Gln-synt_C"/>
</dbReference>
<dbReference type="InterPro" id="IPR014746">
    <property type="entry name" value="Gln_synth/guanido_kin_cat_dom"/>
</dbReference>
<feature type="coiled-coil region" evidence="3">
    <location>
        <begin position="659"/>
        <end position="686"/>
    </location>
</feature>
<dbReference type="EMBL" id="MFYX01000123">
    <property type="protein sequence ID" value="OGK01601.1"/>
    <property type="molecule type" value="Genomic_DNA"/>
</dbReference>
<dbReference type="InterPro" id="IPR008147">
    <property type="entry name" value="Gln_synt_N"/>
</dbReference>
<dbReference type="PANTHER" id="PTHR42974:SF1">
    <property type="entry name" value="TYPE-3 GLUTAMINE SYNTHETASE"/>
    <property type="match status" value="1"/>
</dbReference>
<keyword evidence="3" id="KW-0175">Coiled coil</keyword>
<comment type="similarity">
    <text evidence="1 2">Belongs to the glutamine synthetase family.</text>
</comment>
<dbReference type="InterPro" id="IPR008146">
    <property type="entry name" value="Gln_synth_cat_dom"/>
</dbReference>
<dbReference type="Gene3D" id="1.20.120.1560">
    <property type="match status" value="1"/>
</dbReference>
<evidence type="ECO:0000256" key="2">
    <source>
        <dbReference type="RuleBase" id="RU000384"/>
    </source>
</evidence>
<dbReference type="PROSITE" id="PS51987">
    <property type="entry name" value="GS_CATALYTIC"/>
    <property type="match status" value="1"/>
</dbReference>
<dbReference type="InterPro" id="IPR022147">
    <property type="entry name" value="GSIII_N"/>
</dbReference>
<dbReference type="Pfam" id="PF12437">
    <property type="entry name" value="GSIII_N"/>
    <property type="match status" value="1"/>
</dbReference>
<organism evidence="6 7">
    <name type="scientific">Candidatus Raymondbacteria bacterium RIFOXYD12_FULL_49_13</name>
    <dbReference type="NCBI Taxonomy" id="1817890"/>
    <lineage>
        <taxon>Bacteria</taxon>
        <taxon>Raymondiibacteriota</taxon>
    </lineage>
</organism>
<feature type="domain" description="GS catalytic" evidence="5">
    <location>
        <begin position="186"/>
        <end position="616"/>
    </location>
</feature>
<evidence type="ECO:0000256" key="1">
    <source>
        <dbReference type="PROSITE-ProRule" id="PRU01330"/>
    </source>
</evidence>
<dbReference type="Pfam" id="PF18318">
    <property type="entry name" value="Gln-synt_C-ter"/>
    <property type="match status" value="1"/>
</dbReference>
<dbReference type="Pfam" id="PF00120">
    <property type="entry name" value="Gln-synt_C"/>
    <property type="match status" value="1"/>
</dbReference>
<dbReference type="GO" id="GO:0004356">
    <property type="term" value="F:glutamine synthetase activity"/>
    <property type="evidence" value="ECO:0007669"/>
    <property type="project" value="InterPro"/>
</dbReference>
<evidence type="ECO:0000259" key="4">
    <source>
        <dbReference type="PROSITE" id="PS51986"/>
    </source>
</evidence>